<keyword evidence="2" id="KW-0812">Transmembrane</keyword>
<protein>
    <submittedName>
        <fullName evidence="3">Uncharacterized protein</fullName>
    </submittedName>
</protein>
<sequence length="127" mass="13699">MGPDEKEIDYGIIGEDGAFYAIERIGCYDAIEFADEKENAKMKNENLKQAAKAFLAMIITVAGIAAAAYFGLWVMFIKAILTACIAFDAGALTGMLIGWTIIKCMLASTVAYLIISATKAIVSRLCK</sequence>
<evidence type="ECO:0000313" key="4">
    <source>
        <dbReference type="Proteomes" id="UP000095544"/>
    </source>
</evidence>
<keyword evidence="1" id="KW-0175">Coiled coil</keyword>
<keyword evidence="2" id="KW-1133">Transmembrane helix</keyword>
<organism evidence="3 4">
    <name type="scientific">Faecalicatena contorta</name>
    <dbReference type="NCBI Taxonomy" id="39482"/>
    <lineage>
        <taxon>Bacteria</taxon>
        <taxon>Bacillati</taxon>
        <taxon>Bacillota</taxon>
        <taxon>Clostridia</taxon>
        <taxon>Lachnospirales</taxon>
        <taxon>Lachnospiraceae</taxon>
        <taxon>Faecalicatena</taxon>
    </lineage>
</organism>
<evidence type="ECO:0000313" key="3">
    <source>
        <dbReference type="EMBL" id="CUO99283.1"/>
    </source>
</evidence>
<dbReference type="RefSeq" id="WP_055154744.1">
    <property type="nucleotide sequence ID" value="NZ_CYZU01000048.1"/>
</dbReference>
<dbReference type="Proteomes" id="UP000095544">
    <property type="component" value="Unassembled WGS sequence"/>
</dbReference>
<evidence type="ECO:0000256" key="1">
    <source>
        <dbReference type="SAM" id="Coils"/>
    </source>
</evidence>
<dbReference type="AlphaFoldDB" id="A0A174JHX2"/>
<name>A0A174JHX2_9FIRM</name>
<reference evidence="3 4" key="1">
    <citation type="submission" date="2015-09" db="EMBL/GenBank/DDBJ databases">
        <authorList>
            <consortium name="Pathogen Informatics"/>
        </authorList>
    </citation>
    <scope>NUCLEOTIDE SEQUENCE [LARGE SCALE GENOMIC DNA]</scope>
    <source>
        <strain evidence="3 4">2789STDY5834876</strain>
    </source>
</reference>
<proteinExistence type="predicted"/>
<evidence type="ECO:0000256" key="2">
    <source>
        <dbReference type="SAM" id="Phobius"/>
    </source>
</evidence>
<feature type="transmembrane region" description="Helical" evidence="2">
    <location>
        <begin position="96"/>
        <end position="115"/>
    </location>
</feature>
<feature type="coiled-coil region" evidence="1">
    <location>
        <begin position="30"/>
        <end position="57"/>
    </location>
</feature>
<dbReference type="EMBL" id="CYZU01000048">
    <property type="protein sequence ID" value="CUO99283.1"/>
    <property type="molecule type" value="Genomic_DNA"/>
</dbReference>
<accession>A0A174JHX2</accession>
<feature type="transmembrane region" description="Helical" evidence="2">
    <location>
        <begin position="53"/>
        <end position="76"/>
    </location>
</feature>
<keyword evidence="2" id="KW-0472">Membrane</keyword>
<gene>
    <name evidence="3" type="ORF">ERS852491_03951</name>
</gene>